<name>A0A1A9VAR3_GLOAU</name>
<sequence>MSGFIAVHTGAGNCVDETKYQRVIKEACVRATDILKNGGSAMDACEAAIMRLENCGNTNAGFGSNLCWDGYVQCDASIMNGNNLHFGACTNVTTVKNPIQLARVICEGQERMLSMERIPPMVMAGQGAERYAEEMGCAMIEPSALISSKAKFSYNHYKSKVAKLTKSSSPSAEGAVTPDTSSALDTVGAVCVDSTGNSAAGCSSGGLLLKVPGRVGQAATYGAGCWATDTDAASVATCTTGNGEYLMKTFLAKEICTDLFTTECAVTSLHKTFKTKFLESPFLPAHQDLYGGALSVIYYPKNGGGEVLWSHTTKSFCVGYMSTQQKMPKFVYSPLPTYSLPGKSSVVNGHNFHLRI</sequence>
<dbReference type="VEuPathDB" id="VectorBase:GAUT031283"/>
<protein>
    <recommendedName>
        <fullName evidence="6">Threonine aspartase 1</fullName>
    </recommendedName>
</protein>
<dbReference type="InterPro" id="IPR000246">
    <property type="entry name" value="Peptidase_T2"/>
</dbReference>
<dbReference type="PANTHER" id="PTHR10188:SF8">
    <property type="entry name" value="THREONINE ASPARTASE 1"/>
    <property type="match status" value="1"/>
</dbReference>
<dbReference type="SUPFAM" id="SSF56235">
    <property type="entry name" value="N-terminal nucleophile aminohydrolases (Ntn hydrolases)"/>
    <property type="match status" value="1"/>
</dbReference>
<dbReference type="EnsemblMetazoa" id="GAUT031283-RA">
    <property type="protein sequence ID" value="GAUT031283-PA"/>
    <property type="gene ID" value="GAUT031283"/>
</dbReference>
<dbReference type="CDD" id="cd04514">
    <property type="entry name" value="Taspase1_like"/>
    <property type="match status" value="1"/>
</dbReference>
<evidence type="ECO:0000256" key="3">
    <source>
        <dbReference type="PIRSR" id="PIRSR600246-3"/>
    </source>
</evidence>
<evidence type="ECO:0000313" key="5">
    <source>
        <dbReference type="Proteomes" id="UP000078200"/>
    </source>
</evidence>
<evidence type="ECO:0000256" key="2">
    <source>
        <dbReference type="PIRSR" id="PIRSR600246-1"/>
    </source>
</evidence>
<accession>A0A1A9VAR3</accession>
<dbReference type="AlphaFoldDB" id="A0A1A9VAR3"/>
<organism evidence="4 5">
    <name type="scientific">Glossina austeni</name>
    <name type="common">Savannah tsetse fly</name>
    <dbReference type="NCBI Taxonomy" id="7395"/>
    <lineage>
        <taxon>Eukaryota</taxon>
        <taxon>Metazoa</taxon>
        <taxon>Ecdysozoa</taxon>
        <taxon>Arthropoda</taxon>
        <taxon>Hexapoda</taxon>
        <taxon>Insecta</taxon>
        <taxon>Pterygota</taxon>
        <taxon>Neoptera</taxon>
        <taxon>Endopterygota</taxon>
        <taxon>Diptera</taxon>
        <taxon>Brachycera</taxon>
        <taxon>Muscomorpha</taxon>
        <taxon>Hippoboscoidea</taxon>
        <taxon>Glossinidae</taxon>
        <taxon>Glossina</taxon>
    </lineage>
</organism>
<dbReference type="PANTHER" id="PTHR10188">
    <property type="entry name" value="L-ASPARAGINASE"/>
    <property type="match status" value="1"/>
</dbReference>
<keyword evidence="5" id="KW-1185">Reference proteome</keyword>
<evidence type="ECO:0000256" key="1">
    <source>
        <dbReference type="ARBA" id="ARBA00010872"/>
    </source>
</evidence>
<dbReference type="GO" id="GO:0005737">
    <property type="term" value="C:cytoplasm"/>
    <property type="evidence" value="ECO:0007669"/>
    <property type="project" value="TreeGrafter"/>
</dbReference>
<dbReference type="Gene3D" id="3.60.20.30">
    <property type="entry name" value="(Glycosyl)asparaginase"/>
    <property type="match status" value="1"/>
</dbReference>
<evidence type="ECO:0000313" key="4">
    <source>
        <dbReference type="EnsemblMetazoa" id="GAUT031283-PA"/>
    </source>
</evidence>
<dbReference type="Proteomes" id="UP000078200">
    <property type="component" value="Unassembled WGS sequence"/>
</dbReference>
<evidence type="ECO:0008006" key="6">
    <source>
        <dbReference type="Google" id="ProtNLM"/>
    </source>
</evidence>
<feature type="active site" description="Nucleophile" evidence="2">
    <location>
        <position position="186"/>
    </location>
</feature>
<proteinExistence type="inferred from homology"/>
<reference evidence="4" key="1">
    <citation type="submission" date="2020-05" db="UniProtKB">
        <authorList>
            <consortium name="EnsemblMetazoa"/>
        </authorList>
    </citation>
    <scope>IDENTIFICATION</scope>
    <source>
        <strain evidence="4">TTRI</strain>
    </source>
</reference>
<dbReference type="STRING" id="7395.A0A1A9VAR3"/>
<dbReference type="FunFam" id="3.60.20.30:FF:000006">
    <property type="entry name" value="Threonine aspartase"/>
    <property type="match status" value="1"/>
</dbReference>
<dbReference type="GO" id="GO:0004298">
    <property type="term" value="F:threonine-type endopeptidase activity"/>
    <property type="evidence" value="ECO:0007669"/>
    <property type="project" value="InterPro"/>
</dbReference>
<dbReference type="InterPro" id="IPR037464">
    <property type="entry name" value="Taspase1"/>
</dbReference>
<dbReference type="Pfam" id="PF01112">
    <property type="entry name" value="Asparaginase_2"/>
    <property type="match status" value="1"/>
</dbReference>
<dbReference type="InterPro" id="IPR029055">
    <property type="entry name" value="Ntn_hydrolases_N"/>
</dbReference>
<comment type="similarity">
    <text evidence="1">Belongs to the Ntn-hydrolase family.</text>
</comment>
<dbReference type="GO" id="GO:0051604">
    <property type="term" value="P:protein maturation"/>
    <property type="evidence" value="ECO:0007669"/>
    <property type="project" value="TreeGrafter"/>
</dbReference>
<feature type="site" description="Cleavage; by autolysis" evidence="3">
    <location>
        <begin position="185"/>
        <end position="186"/>
    </location>
</feature>